<comment type="subcellular location">
    <subcellularLocation>
        <location evidence="1">Membrane</location>
        <topology evidence="1">Multi-pass membrane protein</topology>
    </subcellularLocation>
</comment>
<name>A0AAV9UK81_9PEZI</name>
<dbReference type="AlphaFoldDB" id="A0AAV9UK81"/>
<dbReference type="GO" id="GO:0005385">
    <property type="term" value="F:zinc ion transmembrane transporter activity"/>
    <property type="evidence" value="ECO:0007669"/>
    <property type="project" value="TreeGrafter"/>
</dbReference>
<dbReference type="Pfam" id="PF02535">
    <property type="entry name" value="Zip"/>
    <property type="match status" value="1"/>
</dbReference>
<dbReference type="PANTHER" id="PTHR11040:SF210">
    <property type="entry name" value="ZINC-REGULATED TRANSPORTER 3"/>
    <property type="match status" value="1"/>
</dbReference>
<feature type="transmembrane region" description="Helical" evidence="6">
    <location>
        <begin position="361"/>
        <end position="386"/>
    </location>
</feature>
<evidence type="ECO:0000256" key="6">
    <source>
        <dbReference type="SAM" id="Phobius"/>
    </source>
</evidence>
<accession>A0AAV9UK81</accession>
<dbReference type="EMBL" id="JAVHNQ010000007">
    <property type="protein sequence ID" value="KAK6341295.1"/>
    <property type="molecule type" value="Genomic_DNA"/>
</dbReference>
<feature type="transmembrane region" description="Helical" evidence="6">
    <location>
        <begin position="47"/>
        <end position="64"/>
    </location>
</feature>
<dbReference type="Proteomes" id="UP001375240">
    <property type="component" value="Unassembled WGS sequence"/>
</dbReference>
<feature type="region of interest" description="Disordered" evidence="5">
    <location>
        <begin position="118"/>
        <end position="157"/>
    </location>
</feature>
<protein>
    <recommendedName>
        <fullName evidence="9">Zinc/iron permease</fullName>
    </recommendedName>
</protein>
<keyword evidence="3 6" id="KW-1133">Transmembrane helix</keyword>
<comment type="caution">
    <text evidence="7">The sequence shown here is derived from an EMBL/GenBank/DDBJ whole genome shotgun (WGS) entry which is preliminary data.</text>
</comment>
<dbReference type="PANTHER" id="PTHR11040">
    <property type="entry name" value="ZINC/IRON TRANSPORTER"/>
    <property type="match status" value="1"/>
</dbReference>
<feature type="compositionally biased region" description="Polar residues" evidence="5">
    <location>
        <begin position="138"/>
        <end position="157"/>
    </location>
</feature>
<evidence type="ECO:0000313" key="7">
    <source>
        <dbReference type="EMBL" id="KAK6341295.1"/>
    </source>
</evidence>
<feature type="transmembrane region" description="Helical" evidence="6">
    <location>
        <begin position="426"/>
        <end position="445"/>
    </location>
</feature>
<gene>
    <name evidence="7" type="ORF">TWF696_008374</name>
</gene>
<evidence type="ECO:0008006" key="9">
    <source>
        <dbReference type="Google" id="ProtNLM"/>
    </source>
</evidence>
<feature type="transmembrane region" description="Helical" evidence="6">
    <location>
        <begin position="84"/>
        <end position="102"/>
    </location>
</feature>
<evidence type="ECO:0000256" key="1">
    <source>
        <dbReference type="ARBA" id="ARBA00004141"/>
    </source>
</evidence>
<evidence type="ECO:0000256" key="3">
    <source>
        <dbReference type="ARBA" id="ARBA00022989"/>
    </source>
</evidence>
<evidence type="ECO:0000313" key="8">
    <source>
        <dbReference type="Proteomes" id="UP001375240"/>
    </source>
</evidence>
<organism evidence="7 8">
    <name type="scientific">Orbilia brochopaga</name>
    <dbReference type="NCBI Taxonomy" id="3140254"/>
    <lineage>
        <taxon>Eukaryota</taxon>
        <taxon>Fungi</taxon>
        <taxon>Dikarya</taxon>
        <taxon>Ascomycota</taxon>
        <taxon>Pezizomycotina</taxon>
        <taxon>Orbiliomycetes</taxon>
        <taxon>Orbiliales</taxon>
        <taxon>Orbiliaceae</taxon>
        <taxon>Orbilia</taxon>
    </lineage>
</organism>
<proteinExistence type="predicted"/>
<evidence type="ECO:0000256" key="2">
    <source>
        <dbReference type="ARBA" id="ARBA00022692"/>
    </source>
</evidence>
<sequence length="480" mass="52329">MEATMSGRDARGWVLTACSGLACCAGASIVFIDLLPWKHFSIRSNSSFLAACLSLSFSVLSFSSARLFGEAVAYLKRGYGKNPYYIIMVSFSAGFLICYYLFKFLHRFIPHRTVNCDDEDSDVEDGDDDEDKHRPNGYGSSSSGTTLAHQNDSNGRLSSAKAIVPDEETALLSNGNGSDPRPTLAKRLSNTVGIFTRRCTEDGRCHGFITCPCKGNCLHQKSGPPQALHSCQPNHCTRPYPGVHASCTDECSSNTNIASRQLREIPILEDEELDHDRHSHRSHSHHRESDHDHDVHSHAGTHSSSHRDENGHSHKHPHHHHIANNAFVGIGFQTTLAIALHRCPDGFITFVTNHADKNLGFTIFLSLFIHSAVDGFTMCLPLYLALQSAWKAVVITVLVGGLAQPLGGLIAFLWLKGGSAPSETAYGIIFSFTAGLMSVVAVQLLRQIPSDHKHPDLPYISMLAGGVLMCLSVALTSSSK</sequence>
<keyword evidence="8" id="KW-1185">Reference proteome</keyword>
<feature type="transmembrane region" description="Helical" evidence="6">
    <location>
        <begin position="12"/>
        <end position="35"/>
    </location>
</feature>
<feature type="compositionally biased region" description="Basic and acidic residues" evidence="5">
    <location>
        <begin position="287"/>
        <end position="297"/>
    </location>
</feature>
<feature type="transmembrane region" description="Helical" evidence="6">
    <location>
        <begin position="393"/>
        <end position="414"/>
    </location>
</feature>
<reference evidence="7 8" key="1">
    <citation type="submission" date="2019-10" db="EMBL/GenBank/DDBJ databases">
        <authorList>
            <person name="Palmer J.M."/>
        </authorList>
    </citation>
    <scope>NUCLEOTIDE SEQUENCE [LARGE SCALE GENOMIC DNA]</scope>
    <source>
        <strain evidence="7 8">TWF696</strain>
    </source>
</reference>
<dbReference type="GO" id="GO:0016020">
    <property type="term" value="C:membrane"/>
    <property type="evidence" value="ECO:0007669"/>
    <property type="project" value="UniProtKB-SubCell"/>
</dbReference>
<feature type="transmembrane region" description="Helical" evidence="6">
    <location>
        <begin position="457"/>
        <end position="475"/>
    </location>
</feature>
<evidence type="ECO:0000256" key="4">
    <source>
        <dbReference type="ARBA" id="ARBA00023136"/>
    </source>
</evidence>
<evidence type="ECO:0000256" key="5">
    <source>
        <dbReference type="SAM" id="MobiDB-lite"/>
    </source>
</evidence>
<keyword evidence="2 6" id="KW-0812">Transmembrane</keyword>
<feature type="compositionally biased region" description="Acidic residues" evidence="5">
    <location>
        <begin position="118"/>
        <end position="130"/>
    </location>
</feature>
<feature type="region of interest" description="Disordered" evidence="5">
    <location>
        <begin position="274"/>
        <end position="319"/>
    </location>
</feature>
<dbReference type="InterPro" id="IPR003689">
    <property type="entry name" value="ZIP"/>
</dbReference>
<keyword evidence="4 6" id="KW-0472">Membrane</keyword>